<proteinExistence type="predicted"/>
<protein>
    <submittedName>
        <fullName evidence="1">Uncharacterized protein</fullName>
    </submittedName>
</protein>
<organism evidence="1 2">
    <name type="scientific">Adineta steineri</name>
    <dbReference type="NCBI Taxonomy" id="433720"/>
    <lineage>
        <taxon>Eukaryota</taxon>
        <taxon>Metazoa</taxon>
        <taxon>Spiralia</taxon>
        <taxon>Gnathifera</taxon>
        <taxon>Rotifera</taxon>
        <taxon>Eurotatoria</taxon>
        <taxon>Bdelloidea</taxon>
        <taxon>Adinetida</taxon>
        <taxon>Adinetidae</taxon>
        <taxon>Adineta</taxon>
    </lineage>
</organism>
<dbReference type="EMBL" id="CAJNOG010003994">
    <property type="protein sequence ID" value="CAF1537769.1"/>
    <property type="molecule type" value="Genomic_DNA"/>
</dbReference>
<gene>
    <name evidence="1" type="ORF">JYZ213_LOCUS45519</name>
</gene>
<accession>A0A815VX53</accession>
<evidence type="ECO:0000313" key="1">
    <source>
        <dbReference type="EMBL" id="CAF1537769.1"/>
    </source>
</evidence>
<sequence length="13" mass="1496">MGYGWGTNFFKMG</sequence>
<name>A0A815VX53_9BILA</name>
<reference evidence="1" key="1">
    <citation type="submission" date="2021-02" db="EMBL/GenBank/DDBJ databases">
        <authorList>
            <person name="Nowell W R."/>
        </authorList>
    </citation>
    <scope>NUCLEOTIDE SEQUENCE</scope>
</reference>
<evidence type="ECO:0000313" key="2">
    <source>
        <dbReference type="Proteomes" id="UP000663845"/>
    </source>
</evidence>
<comment type="caution">
    <text evidence="1">The sequence shown here is derived from an EMBL/GenBank/DDBJ whole genome shotgun (WGS) entry which is preliminary data.</text>
</comment>
<feature type="non-terminal residue" evidence="1">
    <location>
        <position position="13"/>
    </location>
</feature>
<dbReference type="Proteomes" id="UP000663845">
    <property type="component" value="Unassembled WGS sequence"/>
</dbReference>